<organism evidence="9 10">
    <name type="scientific">Sandaracinus amylolyticus</name>
    <dbReference type="NCBI Taxonomy" id="927083"/>
    <lineage>
        <taxon>Bacteria</taxon>
        <taxon>Pseudomonadati</taxon>
        <taxon>Myxococcota</taxon>
        <taxon>Polyangia</taxon>
        <taxon>Polyangiales</taxon>
        <taxon>Sandaracinaceae</taxon>
        <taxon>Sandaracinus</taxon>
    </lineage>
</organism>
<dbReference type="KEGG" id="samy:DB32_007839"/>
<keyword evidence="4" id="KW-0969">Cilium</keyword>
<evidence type="ECO:0000256" key="4">
    <source>
        <dbReference type="ARBA" id="ARBA00023069"/>
    </source>
</evidence>
<dbReference type="InterPro" id="IPR053879">
    <property type="entry name" value="HYDIN_VesB_CFA65-like_Ig"/>
</dbReference>
<evidence type="ECO:0000256" key="5">
    <source>
        <dbReference type="ARBA" id="ARBA00023273"/>
    </source>
</evidence>
<keyword evidence="6" id="KW-0472">Membrane</keyword>
<dbReference type="Gene3D" id="2.60.40.10">
    <property type="entry name" value="Immunoglobulins"/>
    <property type="match status" value="1"/>
</dbReference>
<keyword evidence="3" id="KW-0963">Cytoplasm</keyword>
<keyword evidence="7" id="KW-0732">Signal</keyword>
<evidence type="ECO:0000256" key="2">
    <source>
        <dbReference type="ARBA" id="ARBA00004496"/>
    </source>
</evidence>
<keyword evidence="5" id="KW-0966">Cell projection</keyword>
<accession>A0A0F6W9D5</accession>
<dbReference type="STRING" id="927083.DB32_007839"/>
<evidence type="ECO:0000313" key="10">
    <source>
        <dbReference type="Proteomes" id="UP000034883"/>
    </source>
</evidence>
<evidence type="ECO:0000256" key="7">
    <source>
        <dbReference type="SAM" id="SignalP"/>
    </source>
</evidence>
<evidence type="ECO:0000256" key="3">
    <source>
        <dbReference type="ARBA" id="ARBA00022490"/>
    </source>
</evidence>
<dbReference type="GO" id="GO:0005737">
    <property type="term" value="C:cytoplasm"/>
    <property type="evidence" value="ECO:0007669"/>
    <property type="project" value="UniProtKB-SubCell"/>
</dbReference>
<evidence type="ECO:0000256" key="1">
    <source>
        <dbReference type="ARBA" id="ARBA00004138"/>
    </source>
</evidence>
<dbReference type="Pfam" id="PF22544">
    <property type="entry name" value="HYDIN_VesB_CFA65-like_Ig"/>
    <property type="match status" value="1"/>
</dbReference>
<dbReference type="EMBL" id="CP011125">
    <property type="protein sequence ID" value="AKF10690.1"/>
    <property type="molecule type" value="Genomic_DNA"/>
</dbReference>
<dbReference type="InterPro" id="IPR013783">
    <property type="entry name" value="Ig-like_fold"/>
</dbReference>
<dbReference type="Proteomes" id="UP000034883">
    <property type="component" value="Chromosome"/>
</dbReference>
<keyword evidence="10" id="KW-1185">Reference proteome</keyword>
<gene>
    <name evidence="9" type="ORF">DB32_007839</name>
</gene>
<proteinExistence type="predicted"/>
<comment type="subcellular location">
    <subcellularLocation>
        <location evidence="1">Cell projection</location>
        <location evidence="1">Cilium</location>
    </subcellularLocation>
    <subcellularLocation>
        <location evidence="2">Cytoplasm</location>
    </subcellularLocation>
</comment>
<evidence type="ECO:0000256" key="6">
    <source>
        <dbReference type="SAM" id="Phobius"/>
    </source>
</evidence>
<evidence type="ECO:0000313" key="9">
    <source>
        <dbReference type="EMBL" id="AKF10690.1"/>
    </source>
</evidence>
<dbReference type="NCBIfam" id="TIGR03901">
    <property type="entry name" value="MYXO-CTERM"/>
    <property type="match status" value="1"/>
</dbReference>
<reference evidence="9 10" key="1">
    <citation type="submission" date="2015-03" db="EMBL/GenBank/DDBJ databases">
        <title>Genome assembly of Sandaracinus amylolyticus DSM 53668.</title>
        <authorList>
            <person name="Sharma G."/>
            <person name="Subramanian S."/>
        </authorList>
    </citation>
    <scope>NUCLEOTIDE SEQUENCE [LARGE SCALE GENOMIC DNA]</scope>
    <source>
        <strain evidence="9 10">DSM 53668</strain>
    </source>
</reference>
<keyword evidence="6" id="KW-0812">Transmembrane</keyword>
<feature type="transmembrane region" description="Helical" evidence="6">
    <location>
        <begin position="451"/>
        <end position="469"/>
    </location>
</feature>
<dbReference type="InterPro" id="IPR024038">
    <property type="entry name" value="MYXO-CTERM"/>
</dbReference>
<feature type="signal peptide" evidence="7">
    <location>
        <begin position="1"/>
        <end position="34"/>
    </location>
</feature>
<protein>
    <recommendedName>
        <fullName evidence="8">HYDIN/VesB/CFA65-like Ig-like domain-containing protein</fullName>
    </recommendedName>
</protein>
<evidence type="ECO:0000259" key="8">
    <source>
        <dbReference type="Pfam" id="PF22544"/>
    </source>
</evidence>
<name>A0A0F6W9D5_9BACT</name>
<keyword evidence="6" id="KW-1133">Transmembrane helix</keyword>
<dbReference type="AlphaFoldDB" id="A0A0F6W9D5"/>
<feature type="chain" id="PRO_5002511692" description="HYDIN/VesB/CFA65-like Ig-like domain-containing protein" evidence="7">
    <location>
        <begin position="35"/>
        <end position="474"/>
    </location>
</feature>
<feature type="domain" description="HYDIN/VesB/CFA65-like Ig-like" evidence="8">
    <location>
        <begin position="320"/>
        <end position="416"/>
    </location>
</feature>
<sequence>MSTRLLDRILDASSSLFTASLLAIFAAFPARSHAQEGVPITTCPELRDGCHESGDLEFHYREGFFDSFSYDTGWIPSGSPLQVRFAIAGGGETEIGLAGRSITFWPAPLSIAVPGTPGSGRLSIDYGLEIVAKVRFDVTVAGTRYTWEGDIPLPGNIPRDLRLAAMVGFDSMLLPPQLPRPVAISDMTTPFRYEVDITDAIIPLPGIGGGLVVDFQPRMSAAYQTTRIEIGDAALPIVTEGGSTVATADEGETGFGAAKDVVITPVGDLDYDGVVAVAPALFVEIAGRRFDLPITTLDVPLLDLDREIRFPSVTVHVPLPDLRIEPRNVDFGEVELGLSTTQLLEIRNEGEAELRVTPRAAREPFALDTTTVVVPPRSSRSVEVAFAPVEVGEAAAMLFLDSDDPDESTVIVRLEGVGVAGADGGFAGDAGRRGGPDTAGGCACRSAGTGGGSPIGALGIAAFAMILVMRRRRA</sequence>